<feature type="region of interest" description="Disordered" evidence="1">
    <location>
        <begin position="642"/>
        <end position="688"/>
    </location>
</feature>
<reference evidence="3" key="1">
    <citation type="journal article" date="2013" name="Genome Announc.">
        <title>Draft genome sequence of Pseudozyma brasiliensis sp. nov. strain GHG001, a high producer of endo-1,4-xylanase isolated from an insect pest of sugarcane.</title>
        <authorList>
            <person name="Oliveira J.V.D.C."/>
            <person name="dos Santos R.A.C."/>
            <person name="Borges T.A."/>
            <person name="Riano-Pachon D.M."/>
            <person name="Goldman G.H."/>
        </authorList>
    </citation>
    <scope>NUCLEOTIDE SEQUENCE [LARGE SCALE GENOMIC DNA]</scope>
    <source>
        <strain evidence="3">GHG001</strain>
    </source>
</reference>
<feature type="compositionally biased region" description="Polar residues" evidence="1">
    <location>
        <begin position="673"/>
        <end position="688"/>
    </location>
</feature>
<gene>
    <name evidence="2" type="ORF">PSEUBRA_SCAF25g01018</name>
</gene>
<proteinExistence type="predicted"/>
<feature type="region of interest" description="Disordered" evidence="1">
    <location>
        <begin position="1"/>
        <end position="143"/>
    </location>
</feature>
<evidence type="ECO:0000313" key="3">
    <source>
        <dbReference type="Proteomes" id="UP000019377"/>
    </source>
</evidence>
<dbReference type="GeneID" id="27419508"/>
<organism evidence="2 3">
    <name type="scientific">Kalmanozyma brasiliensis (strain GHG001)</name>
    <name type="common">Yeast</name>
    <name type="synonym">Pseudozyma brasiliensis</name>
    <dbReference type="NCBI Taxonomy" id="1365824"/>
    <lineage>
        <taxon>Eukaryota</taxon>
        <taxon>Fungi</taxon>
        <taxon>Dikarya</taxon>
        <taxon>Basidiomycota</taxon>
        <taxon>Ustilaginomycotina</taxon>
        <taxon>Ustilaginomycetes</taxon>
        <taxon>Ustilaginales</taxon>
        <taxon>Ustilaginaceae</taxon>
        <taxon>Kalmanozyma</taxon>
    </lineage>
</organism>
<feature type="region of interest" description="Disordered" evidence="1">
    <location>
        <begin position="726"/>
        <end position="755"/>
    </location>
</feature>
<accession>V5ENV6</accession>
<dbReference type="AlphaFoldDB" id="V5ENV6"/>
<keyword evidence="3" id="KW-1185">Reference proteome</keyword>
<name>V5ENV6_KALBG</name>
<dbReference type="eggNOG" id="ENOG502S5HQ">
    <property type="taxonomic scope" value="Eukaryota"/>
</dbReference>
<evidence type="ECO:0000313" key="2">
    <source>
        <dbReference type="EMBL" id="EST06785.1"/>
    </source>
</evidence>
<dbReference type="EMBL" id="KI545868">
    <property type="protein sequence ID" value="EST06785.1"/>
    <property type="molecule type" value="Genomic_DNA"/>
</dbReference>
<dbReference type="OrthoDB" id="9995831at2759"/>
<feature type="compositionally biased region" description="Basic and acidic residues" evidence="1">
    <location>
        <begin position="658"/>
        <end position="670"/>
    </location>
</feature>
<feature type="region of interest" description="Disordered" evidence="1">
    <location>
        <begin position="276"/>
        <end position="301"/>
    </location>
</feature>
<feature type="compositionally biased region" description="Polar residues" evidence="1">
    <location>
        <begin position="284"/>
        <end position="298"/>
    </location>
</feature>
<feature type="region of interest" description="Disordered" evidence="1">
    <location>
        <begin position="577"/>
        <end position="622"/>
    </location>
</feature>
<sequence>MSAQVPFPGQSGQSGDLSDLKIDLPRNATSSAKEDAAVAAASNVSATSAAPASNHRRQGSYQATDKPATVPAGWHHHPRQPGPHSEGYFPGGSAGVPKTPSSLSMRVHGRAQSSAGSGPSAHPFNLNLASAHPNVDGHHAGPSSLSLSHHPGLHGLGNGGGYSAGPPSPSTLTDVILGLHSTFYSCKRKPEEVKEMVWRYYESGAVFESPLLSAHGRNQIANQFMMAFALPGMDVQSELRDVICSDFEFDGTRAGIIDHTITVTLFPSLFGSSVPKPSADPNASDVNRTPRASSSHPMSASAYPMTPHPFIDYGGSSAYSRVASHPQSPTTPFSISSVWGGSRPHTPGHGGMRPLSGTQPHATNTPPSVNGEDFGATPSSAATPTANSILNSLTNGANGHHYVDAEAVQQQLASRPPIPADALTPHWSSEGLGRSTFRALLWSLFHPRAALKSLFSIQLRVMSRLEFNDAGLIVRHEDTWGLRETIEGVIPFASLIYSIERRLVGFLVSWAIAKGFKLSSVLLHKAIPGASSSSTDLEPHSSTGAGYQISQHDAEAMFTHPHLQHLGRAPAREFQTISRSRAPSPTRFRFGSTAGLSGGGTVTGTRTRTRSGSHSMAPSRAMSTDNLASHFASAYATPHTAGAIDSRRSADFPPDSSAKFRERSAKRLDGGRATSTNSAPGSALPSSMSNASNISGYDGVEFGSGGAAAGGGPAANLVNMWEHFSAQSRPQSKAASVVSNDDSRGALRAPDQDQQ</sequence>
<dbReference type="RefSeq" id="XP_016291774.1">
    <property type="nucleotide sequence ID" value="XM_016436864.1"/>
</dbReference>
<evidence type="ECO:0000256" key="1">
    <source>
        <dbReference type="SAM" id="MobiDB-lite"/>
    </source>
</evidence>
<dbReference type="OMA" id="HEDTWGL"/>
<feature type="compositionally biased region" description="Low complexity" evidence="1">
    <location>
        <begin position="37"/>
        <end position="53"/>
    </location>
</feature>
<feature type="compositionally biased region" description="Polar residues" evidence="1">
    <location>
        <begin position="726"/>
        <end position="740"/>
    </location>
</feature>
<dbReference type="HOGENOM" id="CLU_368097_0_0_1"/>
<feature type="compositionally biased region" description="Low complexity" evidence="1">
    <location>
        <begin position="603"/>
        <end position="613"/>
    </location>
</feature>
<protein>
    <submittedName>
        <fullName evidence="2">Uncharacterized protein</fullName>
    </submittedName>
</protein>
<dbReference type="Proteomes" id="UP000019377">
    <property type="component" value="Unassembled WGS sequence"/>
</dbReference>
<feature type="region of interest" description="Disordered" evidence="1">
    <location>
        <begin position="320"/>
        <end position="383"/>
    </location>
</feature>
<feature type="compositionally biased region" description="Polar residues" evidence="1">
    <location>
        <begin position="325"/>
        <end position="339"/>
    </location>
</feature>
<feature type="compositionally biased region" description="Polar residues" evidence="1">
    <location>
        <begin position="356"/>
        <end position="368"/>
    </location>
</feature>